<comment type="caution">
    <text evidence="1">The sequence shown here is derived from an EMBL/GenBank/DDBJ whole genome shotgun (WGS) entry which is preliminary data.</text>
</comment>
<dbReference type="EMBL" id="BARS01033203">
    <property type="protein sequence ID" value="GAG23295.1"/>
    <property type="molecule type" value="Genomic_DNA"/>
</dbReference>
<name>X0VY87_9ZZZZ</name>
<proteinExistence type="predicted"/>
<organism evidence="1">
    <name type="scientific">marine sediment metagenome</name>
    <dbReference type="NCBI Taxonomy" id="412755"/>
    <lineage>
        <taxon>unclassified sequences</taxon>
        <taxon>metagenomes</taxon>
        <taxon>ecological metagenomes</taxon>
    </lineage>
</organism>
<gene>
    <name evidence="1" type="ORF">S01H1_51459</name>
</gene>
<sequence>MKQTRIKFYKLGPIRRTLWGVLGYQKHGDIWRFVETETNSVVGPQYPSEKVLLSDMRKYAKDRYNLE</sequence>
<dbReference type="AlphaFoldDB" id="X0VY87"/>
<evidence type="ECO:0000313" key="1">
    <source>
        <dbReference type="EMBL" id="GAG23295.1"/>
    </source>
</evidence>
<reference evidence="1" key="1">
    <citation type="journal article" date="2014" name="Front. Microbiol.">
        <title>High frequency of phylogenetically diverse reductive dehalogenase-homologous genes in deep subseafloor sedimentary metagenomes.</title>
        <authorList>
            <person name="Kawai M."/>
            <person name="Futagami T."/>
            <person name="Toyoda A."/>
            <person name="Takaki Y."/>
            <person name="Nishi S."/>
            <person name="Hori S."/>
            <person name="Arai W."/>
            <person name="Tsubouchi T."/>
            <person name="Morono Y."/>
            <person name="Uchiyama I."/>
            <person name="Ito T."/>
            <person name="Fujiyama A."/>
            <person name="Inagaki F."/>
            <person name="Takami H."/>
        </authorList>
    </citation>
    <scope>NUCLEOTIDE SEQUENCE</scope>
    <source>
        <strain evidence="1">Expedition CK06-06</strain>
    </source>
</reference>
<protein>
    <submittedName>
        <fullName evidence="1">Uncharacterized protein</fullName>
    </submittedName>
</protein>
<accession>X0VY87</accession>